<dbReference type="AlphaFoldDB" id="A8AGX1"/>
<reference evidence="1 2" key="1">
    <citation type="submission" date="2007-08" db="EMBL/GenBank/DDBJ databases">
        <authorList>
            <consortium name="The Citrobacter koseri Genome Sequencing Project"/>
            <person name="McClelland M."/>
            <person name="Sanderson E.K."/>
            <person name="Porwollik S."/>
            <person name="Spieth J."/>
            <person name="Clifton W.S."/>
            <person name="Latreille P."/>
            <person name="Courtney L."/>
            <person name="Wang C."/>
            <person name="Pepin K."/>
            <person name="Bhonagiri V."/>
            <person name="Nash W."/>
            <person name="Johnson M."/>
            <person name="Thiruvilangam P."/>
            <person name="Wilson R."/>
        </authorList>
    </citation>
    <scope>NUCLEOTIDE SEQUENCE [LARGE SCALE GENOMIC DNA]</scope>
    <source>
        <strain evidence="2">ATCC BAA-895 / CDC 4225-83 / SGSC4696</strain>
    </source>
</reference>
<gene>
    <name evidence="1" type="ordered locus">CKO_01603</name>
</gene>
<keyword evidence="2" id="KW-1185">Reference proteome</keyword>
<accession>A8AGX1</accession>
<sequence>MARGSAIELASALCRRFSRSMFYRFFGVFFRCLRFLFRRFLSRCFVVFFVMRGFCRCGFSGCRSRSRRGRCRFSSKCSRRQTHSSGNNQS</sequence>
<protein>
    <submittedName>
        <fullName evidence="1">Uncharacterized protein</fullName>
    </submittedName>
</protein>
<name>A8AGX1_CITK8</name>
<organism evidence="1 2">
    <name type="scientific">Citrobacter koseri (strain ATCC BAA-895 / CDC 4225-83 / SGSC4696)</name>
    <dbReference type="NCBI Taxonomy" id="290338"/>
    <lineage>
        <taxon>Bacteria</taxon>
        <taxon>Pseudomonadati</taxon>
        <taxon>Pseudomonadota</taxon>
        <taxon>Gammaproteobacteria</taxon>
        <taxon>Enterobacterales</taxon>
        <taxon>Enterobacteriaceae</taxon>
        <taxon>Citrobacter</taxon>
    </lineage>
</organism>
<evidence type="ECO:0000313" key="1">
    <source>
        <dbReference type="EMBL" id="ABV12735.1"/>
    </source>
</evidence>
<evidence type="ECO:0000313" key="2">
    <source>
        <dbReference type="Proteomes" id="UP000008148"/>
    </source>
</evidence>
<dbReference type="HOGENOM" id="CLU_153099_0_0_6"/>
<proteinExistence type="predicted"/>
<dbReference type="KEGG" id="cko:CKO_01603"/>
<dbReference type="Proteomes" id="UP000008148">
    <property type="component" value="Chromosome"/>
</dbReference>
<dbReference type="EMBL" id="CP000822">
    <property type="protein sequence ID" value="ABV12735.1"/>
    <property type="molecule type" value="Genomic_DNA"/>
</dbReference>
<dbReference type="STRING" id="290338.CKO_01603"/>